<feature type="transmembrane region" description="Helical" evidence="5">
    <location>
        <begin position="78"/>
        <end position="97"/>
    </location>
</feature>
<name>A0A316TUZ0_9BACT</name>
<sequence>MEYLIIALKLIVGLSILNVWLVRSKKSTAWRGGDAKNIEEEFKAYGLPVWFMWTIGTLKVVLAILLIASIFYPQVEAVAAYGIAFLMLGAVSMHIKIGDPIKKSLPAFTFLVLSLAIALL</sequence>
<feature type="transmembrane region" description="Helical" evidence="5">
    <location>
        <begin position="44"/>
        <end position="72"/>
    </location>
</feature>
<evidence type="ECO:0000256" key="1">
    <source>
        <dbReference type="ARBA" id="ARBA00004141"/>
    </source>
</evidence>
<accession>A0A316TUZ0</accession>
<evidence type="ECO:0000256" key="5">
    <source>
        <dbReference type="SAM" id="Phobius"/>
    </source>
</evidence>
<reference evidence="6 7" key="1">
    <citation type="submission" date="2018-05" db="EMBL/GenBank/DDBJ databases">
        <title>Rhodohalobacter halophilus gen. nov., sp. nov., a moderately halophilic member of the family Balneolaceae.</title>
        <authorList>
            <person name="Liu Z.-W."/>
        </authorList>
    </citation>
    <scope>NUCLEOTIDE SEQUENCE [LARGE SCALE GENOMIC DNA]</scope>
    <source>
        <strain evidence="6 7">8A47</strain>
    </source>
</reference>
<evidence type="ECO:0000256" key="4">
    <source>
        <dbReference type="ARBA" id="ARBA00023136"/>
    </source>
</evidence>
<dbReference type="EMBL" id="QGGB01000007">
    <property type="protein sequence ID" value="PWN06134.1"/>
    <property type="molecule type" value="Genomic_DNA"/>
</dbReference>
<evidence type="ECO:0000313" key="6">
    <source>
        <dbReference type="EMBL" id="PWN06134.1"/>
    </source>
</evidence>
<dbReference type="RefSeq" id="WP_109646927.1">
    <property type="nucleotide sequence ID" value="NZ_QGGB01000007.1"/>
</dbReference>
<comment type="caution">
    <text evidence="6">The sequence shown here is derived from an EMBL/GenBank/DDBJ whole genome shotgun (WGS) entry which is preliminary data.</text>
</comment>
<organism evidence="6 7">
    <name type="scientific">Rhodohalobacter mucosus</name>
    <dbReference type="NCBI Taxonomy" id="2079485"/>
    <lineage>
        <taxon>Bacteria</taxon>
        <taxon>Pseudomonadati</taxon>
        <taxon>Balneolota</taxon>
        <taxon>Balneolia</taxon>
        <taxon>Balneolales</taxon>
        <taxon>Balneolaceae</taxon>
        <taxon>Rhodohalobacter</taxon>
    </lineage>
</organism>
<proteinExistence type="predicted"/>
<evidence type="ECO:0008006" key="8">
    <source>
        <dbReference type="Google" id="ProtNLM"/>
    </source>
</evidence>
<dbReference type="GO" id="GO:0016020">
    <property type="term" value="C:membrane"/>
    <property type="evidence" value="ECO:0007669"/>
    <property type="project" value="UniProtKB-SubCell"/>
</dbReference>
<evidence type="ECO:0000256" key="2">
    <source>
        <dbReference type="ARBA" id="ARBA00022692"/>
    </source>
</evidence>
<comment type="subcellular location">
    <subcellularLocation>
        <location evidence="1">Membrane</location>
        <topology evidence="1">Multi-pass membrane protein</topology>
    </subcellularLocation>
</comment>
<dbReference type="OrthoDB" id="1493324at2"/>
<keyword evidence="7" id="KW-1185">Reference proteome</keyword>
<evidence type="ECO:0000256" key="3">
    <source>
        <dbReference type="ARBA" id="ARBA00022989"/>
    </source>
</evidence>
<dbReference type="Pfam" id="PF13564">
    <property type="entry name" value="DoxX_2"/>
    <property type="match status" value="1"/>
</dbReference>
<keyword evidence="3 5" id="KW-1133">Transmembrane helix</keyword>
<keyword evidence="4 5" id="KW-0472">Membrane</keyword>
<evidence type="ECO:0000313" key="7">
    <source>
        <dbReference type="Proteomes" id="UP000245533"/>
    </source>
</evidence>
<keyword evidence="2 5" id="KW-0812">Transmembrane</keyword>
<feature type="transmembrane region" description="Helical" evidence="5">
    <location>
        <begin position="6"/>
        <end position="23"/>
    </location>
</feature>
<dbReference type="Proteomes" id="UP000245533">
    <property type="component" value="Unassembled WGS sequence"/>
</dbReference>
<dbReference type="AlphaFoldDB" id="A0A316TUZ0"/>
<gene>
    <name evidence="6" type="ORF">DDZ15_09825</name>
</gene>
<protein>
    <recommendedName>
        <fullName evidence="8">DoxX-like family protein</fullName>
    </recommendedName>
</protein>
<dbReference type="InterPro" id="IPR032808">
    <property type="entry name" value="DoxX"/>
</dbReference>